<dbReference type="InterPro" id="IPR004356">
    <property type="entry name" value="Adhesin_operon_reg_prot"/>
</dbReference>
<gene>
    <name evidence="3" type="ORF">HV284_12440</name>
</gene>
<proteinExistence type="predicted"/>
<reference evidence="3 4" key="1">
    <citation type="submission" date="2020-06" db="EMBL/GenBank/DDBJ databases">
        <title>REHAB project genomes.</title>
        <authorList>
            <person name="Shaw L.P."/>
        </authorList>
    </citation>
    <scope>NUCLEOTIDE SEQUENCE [LARGE SCALE GENOMIC DNA]</scope>
    <source>
        <strain evidence="3 4">RHBSTW-00814</strain>
    </source>
</reference>
<protein>
    <submittedName>
        <fullName evidence="3">Adhesin biosynthesis transcription regulatory family protein</fullName>
    </submittedName>
</protein>
<dbReference type="Gene3D" id="1.10.10.2690">
    <property type="match status" value="1"/>
</dbReference>
<accession>A0A7H9KDW5</accession>
<evidence type="ECO:0000256" key="1">
    <source>
        <dbReference type="ARBA" id="ARBA00023015"/>
    </source>
</evidence>
<sequence>MRDNCLFLTKTQGESLMPGEMPEFQFWLLVEISPIHSEKIILALKDFLVMGYSRKEVCERHNVSPGYFSGALGRFQRVHLTVVQLTPYYSQPKKYMLDKFSDAG</sequence>
<dbReference type="EMBL" id="CP056159">
    <property type="protein sequence ID" value="QLV04034.1"/>
    <property type="molecule type" value="Genomic_DNA"/>
</dbReference>
<dbReference type="AlphaFoldDB" id="A0A7H9KDW5"/>
<evidence type="ECO:0000313" key="3">
    <source>
        <dbReference type="EMBL" id="QLV04034.1"/>
    </source>
</evidence>
<keyword evidence="1" id="KW-0805">Transcription regulation</keyword>
<evidence type="ECO:0000313" key="4">
    <source>
        <dbReference type="Proteomes" id="UP000512115"/>
    </source>
</evidence>
<name>A0A7H9KDW5_9ESCH</name>
<dbReference type="RefSeq" id="WP_033555783.1">
    <property type="nucleotide sequence ID" value="NZ_CAKAEM010000001.1"/>
</dbReference>
<keyword evidence="2" id="KW-0804">Transcription</keyword>
<dbReference type="PRINTS" id="PR01554">
    <property type="entry name" value="FIMREGULATRY"/>
</dbReference>
<dbReference type="GO" id="GO:0006355">
    <property type="term" value="P:regulation of DNA-templated transcription"/>
    <property type="evidence" value="ECO:0007669"/>
    <property type="project" value="InterPro"/>
</dbReference>
<dbReference type="Pfam" id="PF03333">
    <property type="entry name" value="PapB"/>
    <property type="match status" value="1"/>
</dbReference>
<organism evidence="3 4">
    <name type="scientific">Escherichia marmotae</name>
    <dbReference type="NCBI Taxonomy" id="1499973"/>
    <lineage>
        <taxon>Bacteria</taxon>
        <taxon>Pseudomonadati</taxon>
        <taxon>Pseudomonadota</taxon>
        <taxon>Gammaproteobacteria</taxon>
        <taxon>Enterobacterales</taxon>
        <taxon>Enterobacteriaceae</taxon>
        <taxon>Escherichia</taxon>
    </lineage>
</organism>
<evidence type="ECO:0000256" key="2">
    <source>
        <dbReference type="ARBA" id="ARBA00023163"/>
    </source>
</evidence>
<dbReference type="Proteomes" id="UP000512115">
    <property type="component" value="Chromosome"/>
</dbReference>
<dbReference type="InterPro" id="IPR053721">
    <property type="entry name" value="Fimbrial_Adhesin_Reg"/>
</dbReference>